<comment type="caution">
    <text evidence="3">The sequence shown here is derived from an EMBL/GenBank/DDBJ whole genome shotgun (WGS) entry which is preliminary data.</text>
</comment>
<keyword evidence="1" id="KW-0677">Repeat</keyword>
<protein>
    <submittedName>
        <fullName evidence="3">Thiol-disulfide isomerase/thioredoxin</fullName>
    </submittedName>
</protein>
<dbReference type="PROSITE" id="PS51352">
    <property type="entry name" value="THIOREDOXIN_2"/>
    <property type="match status" value="1"/>
</dbReference>
<dbReference type="Proteomes" id="UP000237797">
    <property type="component" value="Unassembled WGS sequence"/>
</dbReference>
<proteinExistence type="predicted"/>
<dbReference type="InterPro" id="IPR011042">
    <property type="entry name" value="6-blade_b-propeller_TolB-like"/>
</dbReference>
<dbReference type="InterPro" id="IPR036249">
    <property type="entry name" value="Thioredoxin-like_sf"/>
</dbReference>
<dbReference type="Pfam" id="PF01436">
    <property type="entry name" value="NHL"/>
    <property type="match status" value="1"/>
</dbReference>
<feature type="domain" description="Thioredoxin" evidence="2">
    <location>
        <begin position="9"/>
        <end position="173"/>
    </location>
</feature>
<dbReference type="PANTHER" id="PTHR46388:SF2">
    <property type="entry name" value="NHL REPEAT-CONTAINING PROTEIN 2"/>
    <property type="match status" value="1"/>
</dbReference>
<reference evidence="3 4" key="1">
    <citation type="submission" date="2018-03" db="EMBL/GenBank/DDBJ databases">
        <title>Genomic Encyclopedia of Archaeal and Bacterial Type Strains, Phase II (KMG-II): from individual species to whole genera.</title>
        <authorList>
            <person name="Goeker M."/>
        </authorList>
    </citation>
    <scope>NUCLEOTIDE SEQUENCE [LARGE SCALE GENOMIC DNA]</scope>
    <source>
        <strain evidence="3 4">DSM 44946</strain>
    </source>
</reference>
<name>A0A2T0LIJ1_9BACL</name>
<dbReference type="Gene3D" id="3.40.30.10">
    <property type="entry name" value="Glutaredoxin"/>
    <property type="match status" value="1"/>
</dbReference>
<organism evidence="3 4">
    <name type="scientific">Planifilum fimeticola</name>
    <dbReference type="NCBI Taxonomy" id="201975"/>
    <lineage>
        <taxon>Bacteria</taxon>
        <taxon>Bacillati</taxon>
        <taxon>Bacillota</taxon>
        <taxon>Bacilli</taxon>
        <taxon>Bacillales</taxon>
        <taxon>Thermoactinomycetaceae</taxon>
        <taxon>Planifilum</taxon>
    </lineage>
</organism>
<dbReference type="InterPro" id="IPR012336">
    <property type="entry name" value="Thioredoxin-like_fold"/>
</dbReference>
<dbReference type="InterPro" id="IPR013766">
    <property type="entry name" value="Thioredoxin_domain"/>
</dbReference>
<evidence type="ECO:0000313" key="3">
    <source>
        <dbReference type="EMBL" id="PRX42263.1"/>
    </source>
</evidence>
<evidence type="ECO:0000256" key="1">
    <source>
        <dbReference type="ARBA" id="ARBA00022737"/>
    </source>
</evidence>
<dbReference type="GO" id="GO:0016853">
    <property type="term" value="F:isomerase activity"/>
    <property type="evidence" value="ECO:0007669"/>
    <property type="project" value="UniProtKB-KW"/>
</dbReference>
<dbReference type="EMBL" id="PVNE01000002">
    <property type="protein sequence ID" value="PRX42263.1"/>
    <property type="molecule type" value="Genomic_DNA"/>
</dbReference>
<keyword evidence="4" id="KW-1185">Reference proteome</keyword>
<gene>
    <name evidence="3" type="ORF">CLV97_10248</name>
</gene>
<dbReference type="PANTHER" id="PTHR46388">
    <property type="entry name" value="NHL REPEAT-CONTAINING PROTEIN 2"/>
    <property type="match status" value="1"/>
</dbReference>
<dbReference type="SUPFAM" id="SSF63825">
    <property type="entry name" value="YWTD domain"/>
    <property type="match status" value="1"/>
</dbReference>
<dbReference type="SUPFAM" id="SSF52833">
    <property type="entry name" value="Thioredoxin-like"/>
    <property type="match status" value="1"/>
</dbReference>
<accession>A0A2T0LIJ1</accession>
<sequence length="519" mass="57772">MPIRFVAMTKALRGTPPLGVQAITPCEVKSMKAPELPKNALWLNTDRPLSLDMLNGHVVLLDFWTYCCINCLHVLPDLAYLERKYRKEPFLVIGVHAAKFDNEQDPENIRQAIIRHDIEHPVVIDNGHDIWNNYLVRAWPTFVLIGADGRLLARGSGEGLRDELDRHIAQALDQAKRRGILAKEKIQIRRPPLPDSTLSFPGKLTIHPETGHLFVSDSRHHRILELKPAGDRAEVRRIIGRGEAGDRDGSFSEAAFRFPQGLEAVGNKLYVCDTDNHKIREIDLTEQTVRTLAGNGKQAMWPAAEGIGSSISLNSPWDLAAFGNRLYIAMAGSHQLWKLDPDTRRAEVFAGSGRENLIDGPPRIANCAQPSGIDILGTKLVFADSETSSLRTCHAETGEVTTLIGRGLFDFGHRDGPFRTALLQHPLGVSASGNTVYIADTYNHAIRRADLSARSISTVIARPKKSLCRIGDKDCDLLPLNEPNDVLLHEEKLYIADTNNHLIRVFDLQTEELKTLELI</sequence>
<evidence type="ECO:0000313" key="4">
    <source>
        <dbReference type="Proteomes" id="UP000237797"/>
    </source>
</evidence>
<dbReference type="Pfam" id="PF13905">
    <property type="entry name" value="Thioredoxin_8"/>
    <property type="match status" value="1"/>
</dbReference>
<dbReference type="Gene3D" id="2.120.10.30">
    <property type="entry name" value="TolB, C-terminal domain"/>
    <property type="match status" value="2"/>
</dbReference>
<dbReference type="OrthoDB" id="9799230at2"/>
<dbReference type="AlphaFoldDB" id="A0A2T0LIJ1"/>
<dbReference type="InterPro" id="IPR001258">
    <property type="entry name" value="NHL_repeat"/>
</dbReference>
<keyword evidence="3" id="KW-0413">Isomerase</keyword>
<evidence type="ECO:0000259" key="2">
    <source>
        <dbReference type="PROSITE" id="PS51352"/>
    </source>
</evidence>